<protein>
    <submittedName>
        <fullName evidence="1">Uncharacterized protein</fullName>
    </submittedName>
</protein>
<evidence type="ECO:0000313" key="1">
    <source>
        <dbReference type="EMBL" id="CAL1383752.1"/>
    </source>
</evidence>
<accession>A0AAV2EDD2</accession>
<dbReference type="Proteomes" id="UP001497516">
    <property type="component" value="Chromosome 4"/>
</dbReference>
<evidence type="ECO:0000313" key="2">
    <source>
        <dbReference type="Proteomes" id="UP001497516"/>
    </source>
</evidence>
<dbReference type="AlphaFoldDB" id="A0AAV2EDD2"/>
<organism evidence="1 2">
    <name type="scientific">Linum trigynum</name>
    <dbReference type="NCBI Taxonomy" id="586398"/>
    <lineage>
        <taxon>Eukaryota</taxon>
        <taxon>Viridiplantae</taxon>
        <taxon>Streptophyta</taxon>
        <taxon>Embryophyta</taxon>
        <taxon>Tracheophyta</taxon>
        <taxon>Spermatophyta</taxon>
        <taxon>Magnoliopsida</taxon>
        <taxon>eudicotyledons</taxon>
        <taxon>Gunneridae</taxon>
        <taxon>Pentapetalae</taxon>
        <taxon>rosids</taxon>
        <taxon>fabids</taxon>
        <taxon>Malpighiales</taxon>
        <taxon>Linaceae</taxon>
        <taxon>Linum</taxon>
    </lineage>
</organism>
<keyword evidence="2" id="KW-1185">Reference proteome</keyword>
<dbReference type="EMBL" id="OZ034817">
    <property type="protein sequence ID" value="CAL1383752.1"/>
    <property type="molecule type" value="Genomic_DNA"/>
</dbReference>
<name>A0AAV2EDD2_9ROSI</name>
<proteinExistence type="predicted"/>
<sequence>MWRDLDQKNLRRKESILFVVDHDMRKRHIMYVGIAWITAFRRVSFRPGDSNRLFQASAFFSILVIRNANVSLLHPPHFVGTPRYLAWQVEELNPRSA</sequence>
<reference evidence="1 2" key="1">
    <citation type="submission" date="2024-04" db="EMBL/GenBank/DDBJ databases">
        <authorList>
            <person name="Fracassetti M."/>
        </authorList>
    </citation>
    <scope>NUCLEOTIDE SEQUENCE [LARGE SCALE GENOMIC DNA]</scope>
</reference>
<gene>
    <name evidence="1" type="ORF">LTRI10_LOCUS25006</name>
</gene>